<organism evidence="1 2">
    <name type="scientific">Salmonirosea aquatica</name>
    <dbReference type="NCBI Taxonomy" id="2654236"/>
    <lineage>
        <taxon>Bacteria</taxon>
        <taxon>Pseudomonadati</taxon>
        <taxon>Bacteroidota</taxon>
        <taxon>Cytophagia</taxon>
        <taxon>Cytophagales</taxon>
        <taxon>Spirosomataceae</taxon>
        <taxon>Salmonirosea</taxon>
    </lineage>
</organism>
<reference evidence="1 2" key="1">
    <citation type="submission" date="2019-10" db="EMBL/GenBank/DDBJ databases">
        <title>Draft Genome Sequence of Cytophagaceae sp. SJW1-29.</title>
        <authorList>
            <person name="Choi A."/>
        </authorList>
    </citation>
    <scope>NUCLEOTIDE SEQUENCE [LARGE SCALE GENOMIC DNA]</scope>
    <source>
        <strain evidence="1 2">SJW1-29</strain>
    </source>
</reference>
<gene>
    <name evidence="1" type="ORF">GBK04_17505</name>
</gene>
<sequence length="150" mass="17033">MNNPIITETSWDAGKKLIITHISGAVEKSAIETWEKTFQAALESIPDNGTFKVLVNMYGFEAVDLEAHKRFRGIVPVTLAGYGWKVGYVDLFPEEAKTMKYTPTRGIQCVGAAHVHQDSTKMDLYNTRFGRDTERFFTDPDRAREWIESI</sequence>
<accession>A0A7C9BJE9</accession>
<comment type="caution">
    <text evidence="1">The sequence shown here is derived from an EMBL/GenBank/DDBJ whole genome shotgun (WGS) entry which is preliminary data.</text>
</comment>
<name>A0A7C9BJE9_9BACT</name>
<evidence type="ECO:0000313" key="1">
    <source>
        <dbReference type="EMBL" id="MPR35097.1"/>
    </source>
</evidence>
<evidence type="ECO:0000313" key="2">
    <source>
        <dbReference type="Proteomes" id="UP000479293"/>
    </source>
</evidence>
<keyword evidence="2" id="KW-1185">Reference proteome</keyword>
<dbReference type="RefSeq" id="WP_152761855.1">
    <property type="nucleotide sequence ID" value="NZ_WHLY01000002.1"/>
</dbReference>
<evidence type="ECO:0008006" key="3">
    <source>
        <dbReference type="Google" id="ProtNLM"/>
    </source>
</evidence>
<dbReference type="Proteomes" id="UP000479293">
    <property type="component" value="Unassembled WGS sequence"/>
</dbReference>
<dbReference type="AlphaFoldDB" id="A0A7C9BJE9"/>
<protein>
    <recommendedName>
        <fullName evidence="3">STAS/SEC14 domain-containing protein</fullName>
    </recommendedName>
</protein>
<proteinExistence type="predicted"/>
<dbReference type="EMBL" id="WHLY01000002">
    <property type="protein sequence ID" value="MPR35097.1"/>
    <property type="molecule type" value="Genomic_DNA"/>
</dbReference>